<dbReference type="InterPro" id="IPR039426">
    <property type="entry name" value="TonB-dep_rcpt-like"/>
</dbReference>
<dbReference type="SUPFAM" id="SSF56935">
    <property type="entry name" value="Porins"/>
    <property type="match status" value="1"/>
</dbReference>
<evidence type="ECO:0000256" key="12">
    <source>
        <dbReference type="SAM" id="MobiDB-lite"/>
    </source>
</evidence>
<evidence type="ECO:0000256" key="3">
    <source>
        <dbReference type="ARBA" id="ARBA00022452"/>
    </source>
</evidence>
<evidence type="ECO:0000256" key="11">
    <source>
        <dbReference type="RuleBase" id="RU003357"/>
    </source>
</evidence>
<dbReference type="Gene3D" id="2.40.170.20">
    <property type="entry name" value="TonB-dependent receptor, beta-barrel domain"/>
    <property type="match status" value="1"/>
</dbReference>
<evidence type="ECO:0000256" key="7">
    <source>
        <dbReference type="ARBA" id="ARBA00023077"/>
    </source>
</evidence>
<dbReference type="OrthoDB" id="6276154at2"/>
<keyword evidence="14" id="KW-0675">Receptor</keyword>
<evidence type="ECO:0000313" key="15">
    <source>
        <dbReference type="Proteomes" id="UP000324973"/>
    </source>
</evidence>
<feature type="compositionally biased region" description="Low complexity" evidence="12">
    <location>
        <begin position="183"/>
        <end position="196"/>
    </location>
</feature>
<keyword evidence="4" id="KW-0410">Iron transport</keyword>
<dbReference type="Gene3D" id="2.170.130.10">
    <property type="entry name" value="TonB-dependent receptor, plug domain"/>
    <property type="match status" value="1"/>
</dbReference>
<evidence type="ECO:0000256" key="8">
    <source>
        <dbReference type="ARBA" id="ARBA00023136"/>
    </source>
</evidence>
<dbReference type="Gene3D" id="3.55.50.30">
    <property type="match status" value="1"/>
</dbReference>
<dbReference type="PANTHER" id="PTHR47234:SF3">
    <property type="entry name" value="SECRETIN_TONB SHORT N-TERMINAL DOMAIN-CONTAINING PROTEIN"/>
    <property type="match status" value="1"/>
</dbReference>
<dbReference type="EMBL" id="VTFT01000001">
    <property type="protein sequence ID" value="TYT26166.1"/>
    <property type="molecule type" value="Genomic_DNA"/>
</dbReference>
<evidence type="ECO:0000256" key="4">
    <source>
        <dbReference type="ARBA" id="ARBA00022496"/>
    </source>
</evidence>
<evidence type="ECO:0000313" key="14">
    <source>
        <dbReference type="EMBL" id="TYT26166.1"/>
    </source>
</evidence>
<keyword evidence="5 10" id="KW-0812">Transmembrane</keyword>
<dbReference type="AlphaFoldDB" id="A0A5D4XNE0"/>
<protein>
    <submittedName>
        <fullName evidence="14">TonB-dependent receptor</fullName>
    </submittedName>
</protein>
<evidence type="ECO:0000256" key="2">
    <source>
        <dbReference type="ARBA" id="ARBA00022448"/>
    </source>
</evidence>
<dbReference type="InterPro" id="IPR036942">
    <property type="entry name" value="Beta-barrel_TonB_sf"/>
</dbReference>
<accession>A0A5D4XNE0</accession>
<reference evidence="14 15" key="1">
    <citation type="submission" date="2019-08" db="EMBL/GenBank/DDBJ databases">
        <title>Luteimonas viscosus sp. nov., isolated from soil of a sunflower field.</title>
        <authorList>
            <person name="Jianli Z."/>
            <person name="Ying Z."/>
        </authorList>
    </citation>
    <scope>NUCLEOTIDE SEQUENCE [LARGE SCALE GENOMIC DNA]</scope>
    <source>
        <strain evidence="14 15">XBU10</strain>
    </source>
</reference>
<evidence type="ECO:0000256" key="6">
    <source>
        <dbReference type="ARBA" id="ARBA00023004"/>
    </source>
</evidence>
<dbReference type="InterPro" id="IPR037066">
    <property type="entry name" value="Plug_dom_sf"/>
</dbReference>
<dbReference type="Proteomes" id="UP000324973">
    <property type="component" value="Unassembled WGS sequence"/>
</dbReference>
<feature type="region of interest" description="Disordered" evidence="12">
    <location>
        <begin position="26"/>
        <end position="65"/>
    </location>
</feature>
<dbReference type="Pfam" id="PF00593">
    <property type="entry name" value="TonB_dep_Rec_b-barrel"/>
    <property type="match status" value="1"/>
</dbReference>
<dbReference type="GO" id="GO:0009279">
    <property type="term" value="C:cell outer membrane"/>
    <property type="evidence" value="ECO:0007669"/>
    <property type="project" value="UniProtKB-SubCell"/>
</dbReference>
<organism evidence="14 15">
    <name type="scientific">Luteimonas viscosa</name>
    <dbReference type="NCBI Taxonomy" id="1132694"/>
    <lineage>
        <taxon>Bacteria</taxon>
        <taxon>Pseudomonadati</taxon>
        <taxon>Pseudomonadota</taxon>
        <taxon>Gammaproteobacteria</taxon>
        <taxon>Lysobacterales</taxon>
        <taxon>Lysobacteraceae</taxon>
        <taxon>Luteimonas</taxon>
    </lineage>
</organism>
<keyword evidence="9 10" id="KW-0998">Cell outer membrane</keyword>
<keyword evidence="2 10" id="KW-0813">Transport</keyword>
<keyword evidence="15" id="KW-1185">Reference proteome</keyword>
<evidence type="ECO:0000256" key="9">
    <source>
        <dbReference type="ARBA" id="ARBA00023237"/>
    </source>
</evidence>
<dbReference type="PROSITE" id="PS52016">
    <property type="entry name" value="TONB_DEPENDENT_REC_3"/>
    <property type="match status" value="1"/>
</dbReference>
<dbReference type="InterPro" id="IPR011662">
    <property type="entry name" value="Secretin/TonB_short_N"/>
</dbReference>
<evidence type="ECO:0000256" key="1">
    <source>
        <dbReference type="ARBA" id="ARBA00004571"/>
    </source>
</evidence>
<keyword evidence="7 11" id="KW-0798">TonB box</keyword>
<proteinExistence type="inferred from homology"/>
<gene>
    <name evidence="14" type="ORF">FZO89_07775</name>
</gene>
<keyword evidence="6" id="KW-0408">Iron</keyword>
<comment type="subcellular location">
    <subcellularLocation>
        <location evidence="1 10">Cell outer membrane</location>
        <topology evidence="1 10">Multi-pass membrane protein</topology>
    </subcellularLocation>
</comment>
<evidence type="ECO:0000256" key="10">
    <source>
        <dbReference type="PROSITE-ProRule" id="PRU01360"/>
    </source>
</evidence>
<feature type="region of interest" description="Disordered" evidence="12">
    <location>
        <begin position="182"/>
        <end position="203"/>
    </location>
</feature>
<keyword evidence="3 10" id="KW-1134">Transmembrane beta strand</keyword>
<comment type="similarity">
    <text evidence="10 11">Belongs to the TonB-dependent receptor family.</text>
</comment>
<feature type="domain" description="Secretin/TonB short N-terminal" evidence="13">
    <location>
        <begin position="133"/>
        <end position="184"/>
    </location>
</feature>
<evidence type="ECO:0000256" key="5">
    <source>
        <dbReference type="ARBA" id="ARBA00022692"/>
    </source>
</evidence>
<comment type="caution">
    <text evidence="14">The sequence shown here is derived from an EMBL/GenBank/DDBJ whole genome shotgun (WGS) entry which is preliminary data.</text>
</comment>
<name>A0A5D4XNE0_9GAMM</name>
<dbReference type="Pfam" id="PF07660">
    <property type="entry name" value="STN"/>
    <property type="match status" value="1"/>
</dbReference>
<sequence>MCRCGHLPYARPRTWRCASGVVEEGSTRRKDCGSGDGMPDGRGVNPHALRQGAMDNGQPEVQHRLDGAGEGRRWGCLRTRVIAKALATALAALFIGCIPGRPYAQPPRVPQSLAIPAGSLREALDALASASGTTLLYSPDLVAGKTTSGLSGRYAPGEALRLLLRGSGLEARDAGDATFTLRPAPAANGPGSASQATRRQLSAPVQVRDLETIELGGMTITGTRIRGGVTPSPVITISAENTREEGFSDLGDVIRSVPQNFSGGQNPGVPSLGYSGAGIHNQNVTGGSALNLRGLGPDATLTLLNGRRMAYGGMAQAVDIDAIPVEAVDRIEILLDGASAIYGSDAVGGVGNVILKRDFDDVVIGVSFGGASDGGMATREYTATAGSTWGGGGLITTFKNARADPIYVRQRDYASVMRDPTTLYPGINLKSAVASMHQAVGAVAEMTMDAMMSRRDQLYNVASPDGWINRVNSETTTKFAAPGVRFFLPNDWTLALSATRGTSEHIQYQRRDTAKTGDSTLSVHDCLCNKSTVYEVGADGALFELPGGEARVAVGAGYRRNEYLHFNHLTGTPTTGGKEGSRFAYIEADLPVFGKPDDIGDGNRLSITAALRGEDYDSFGGVILPKLGLIYGPSADLTLKASWGKSFKGPTLRQRHLAPYVMLAPPAYFGGTGYAADATILADGGGNRDLGPERARTWTASLAFHPDSIPGLDVEVTWYDIDYTDRALEPITNFSEALSNPIYAQFIEHAPTPATLDERISDAATFHNFVGAPYDPANVAALVNLQHTNVARQEIRGVGLSGAYRFNIGDGSISLRGSAIWLDSTQQNTDLQVPFDLAGTLSNPPKFGCRLGGVWTKGRWTMSAFVNHKGGVRNLPRDEKTASFTTLDAALRFATTASANVLPGLELTIAGQNLFNRVPPPTTPWLPAYAPPYDATNYSAVGRFLSISLSKQW</sequence>
<evidence type="ECO:0000259" key="13">
    <source>
        <dbReference type="SMART" id="SM00965"/>
    </source>
</evidence>
<dbReference type="InterPro" id="IPR012910">
    <property type="entry name" value="Plug_dom"/>
</dbReference>
<dbReference type="Pfam" id="PF07715">
    <property type="entry name" value="Plug"/>
    <property type="match status" value="1"/>
</dbReference>
<dbReference type="GO" id="GO:0006826">
    <property type="term" value="P:iron ion transport"/>
    <property type="evidence" value="ECO:0007669"/>
    <property type="project" value="UniProtKB-KW"/>
</dbReference>
<keyword evidence="4" id="KW-0406">Ion transport</keyword>
<keyword evidence="8 10" id="KW-0472">Membrane</keyword>
<dbReference type="InterPro" id="IPR000531">
    <property type="entry name" value="Beta-barrel_TonB"/>
</dbReference>
<dbReference type="PANTHER" id="PTHR47234">
    <property type="match status" value="1"/>
</dbReference>
<dbReference type="SMART" id="SM00965">
    <property type="entry name" value="STN"/>
    <property type="match status" value="1"/>
</dbReference>